<name>A0A250KTR5_9GAMM</name>
<dbReference type="Gene3D" id="3.55.50.30">
    <property type="match status" value="1"/>
</dbReference>
<dbReference type="Proteomes" id="UP000266313">
    <property type="component" value="Chromosome"/>
</dbReference>
<feature type="domain" description="FecR N-terminal" evidence="3">
    <location>
        <begin position="12"/>
        <end position="53"/>
    </location>
</feature>
<evidence type="ECO:0000259" key="2">
    <source>
        <dbReference type="Pfam" id="PF04773"/>
    </source>
</evidence>
<keyword evidence="6" id="KW-1185">Reference proteome</keyword>
<feature type="domain" description="FecR protein" evidence="2">
    <location>
        <begin position="106"/>
        <end position="195"/>
    </location>
</feature>
<evidence type="ECO:0000259" key="4">
    <source>
        <dbReference type="Pfam" id="PF16344"/>
    </source>
</evidence>
<dbReference type="InterPro" id="IPR012373">
    <property type="entry name" value="Ferrdict_sens_TM"/>
</dbReference>
<accession>A0A250KTR5</accession>
<dbReference type="Pfam" id="PF16220">
    <property type="entry name" value="DUF4880"/>
    <property type="match status" value="1"/>
</dbReference>
<evidence type="ECO:0000259" key="3">
    <source>
        <dbReference type="Pfam" id="PF16220"/>
    </source>
</evidence>
<dbReference type="InterPro" id="IPR032623">
    <property type="entry name" value="FecR_N"/>
</dbReference>
<dbReference type="AlphaFoldDB" id="A0A250KTR5"/>
<dbReference type="Pfam" id="PF16344">
    <property type="entry name" value="FecR_C"/>
    <property type="match status" value="1"/>
</dbReference>
<dbReference type="InterPro" id="IPR032508">
    <property type="entry name" value="FecR_C"/>
</dbReference>
<sequence>MNQPRLAKALREEASHWWVKLDSGELGDADREAFEAWRAQSADHRAAFAEICAFWGELDALKPRFVPNRATAGPRKPARARWAVAASLLLALVVVPLLATRPEYRSVIGEIRTIKLEDGSIVHLSSGSAFDTDFGPNRRHLELLEGEAWFEVAHDPSRPFVVRAGNGTATALGTVYDVKNMDGKVQVTVIESRVEVDYRSPGSPNRKIVLAAGQQTTYTNDSAPSEVRSADLDAVSAWRRGRLVFENKPLGEIVTELGRYHRGLIVITDKALRARPVNGVFRTDDPAGVIAALENSLGLKITRFTDYLILLHP</sequence>
<dbReference type="InterPro" id="IPR006860">
    <property type="entry name" value="FecR"/>
</dbReference>
<dbReference type="GO" id="GO:0016989">
    <property type="term" value="F:sigma factor antagonist activity"/>
    <property type="evidence" value="ECO:0007669"/>
    <property type="project" value="TreeGrafter"/>
</dbReference>
<dbReference type="RefSeq" id="WP_170161089.1">
    <property type="nucleotide sequence ID" value="NZ_AP017928.1"/>
</dbReference>
<evidence type="ECO:0000313" key="6">
    <source>
        <dbReference type="Proteomes" id="UP000266313"/>
    </source>
</evidence>
<keyword evidence="1" id="KW-0812">Transmembrane</keyword>
<organism evidence="5 6">
    <name type="scientific">Methylocaldum marinum</name>
    <dbReference type="NCBI Taxonomy" id="1432792"/>
    <lineage>
        <taxon>Bacteria</taxon>
        <taxon>Pseudomonadati</taxon>
        <taxon>Pseudomonadota</taxon>
        <taxon>Gammaproteobacteria</taxon>
        <taxon>Methylococcales</taxon>
        <taxon>Methylococcaceae</taxon>
        <taxon>Methylocaldum</taxon>
    </lineage>
</organism>
<gene>
    <name evidence="5" type="ORF">sS8_3019</name>
</gene>
<keyword evidence="1" id="KW-1133">Transmembrane helix</keyword>
<dbReference type="PANTHER" id="PTHR30273:SF2">
    <property type="entry name" value="PROTEIN FECR"/>
    <property type="match status" value="1"/>
</dbReference>
<dbReference type="PIRSF" id="PIRSF018266">
    <property type="entry name" value="FecR"/>
    <property type="match status" value="1"/>
</dbReference>
<protein>
    <submittedName>
        <fullName evidence="5">Anti-FecI sigma factor, FecR</fullName>
    </submittedName>
</protein>
<dbReference type="KEGG" id="mmai:sS8_3019"/>
<dbReference type="Gene3D" id="2.60.120.1440">
    <property type="match status" value="1"/>
</dbReference>
<evidence type="ECO:0000256" key="1">
    <source>
        <dbReference type="SAM" id="Phobius"/>
    </source>
</evidence>
<dbReference type="EMBL" id="AP017928">
    <property type="protein sequence ID" value="BBA34962.1"/>
    <property type="molecule type" value="Genomic_DNA"/>
</dbReference>
<reference evidence="5 6" key="1">
    <citation type="submission" date="2016-12" db="EMBL/GenBank/DDBJ databases">
        <title>Genome sequencing of Methylocaldum marinum.</title>
        <authorList>
            <person name="Takeuchi M."/>
            <person name="Kamagata Y."/>
            <person name="Hiraoka S."/>
            <person name="Oshima K."/>
            <person name="Hattori M."/>
            <person name="Iwasaki W."/>
        </authorList>
    </citation>
    <scope>NUCLEOTIDE SEQUENCE [LARGE SCALE GENOMIC DNA]</scope>
    <source>
        <strain evidence="5 6">S8</strain>
    </source>
</reference>
<dbReference type="Pfam" id="PF04773">
    <property type="entry name" value="FecR"/>
    <property type="match status" value="1"/>
</dbReference>
<feature type="transmembrane region" description="Helical" evidence="1">
    <location>
        <begin position="82"/>
        <end position="99"/>
    </location>
</feature>
<evidence type="ECO:0000313" key="5">
    <source>
        <dbReference type="EMBL" id="BBA34962.1"/>
    </source>
</evidence>
<proteinExistence type="predicted"/>
<dbReference type="PANTHER" id="PTHR30273">
    <property type="entry name" value="PERIPLASMIC SIGNAL SENSOR AND SIGMA FACTOR ACTIVATOR FECR-RELATED"/>
    <property type="match status" value="1"/>
</dbReference>
<keyword evidence="1" id="KW-0472">Membrane</keyword>
<feature type="domain" description="Protein FecR C-terminal" evidence="4">
    <location>
        <begin position="242"/>
        <end position="302"/>
    </location>
</feature>